<reference evidence="2" key="1">
    <citation type="journal article" date="2021" name="bioRxiv">
        <title>Whole Genome Assembly and Annotation of Northern Wild Rice, Zizania palustris L., Supports a Whole Genome Duplication in the Zizania Genus.</title>
        <authorList>
            <person name="Haas M."/>
            <person name="Kono T."/>
            <person name="Macchietto M."/>
            <person name="Millas R."/>
            <person name="McGilp L."/>
            <person name="Shao M."/>
            <person name="Duquette J."/>
            <person name="Hirsch C.N."/>
            <person name="Kimball J."/>
        </authorList>
    </citation>
    <scope>NUCLEOTIDE SEQUENCE</scope>
    <source>
        <tissue evidence="2">Fresh leaf tissue</tissue>
    </source>
</reference>
<organism evidence="2 3">
    <name type="scientific">Zizania palustris</name>
    <name type="common">Northern wild rice</name>
    <dbReference type="NCBI Taxonomy" id="103762"/>
    <lineage>
        <taxon>Eukaryota</taxon>
        <taxon>Viridiplantae</taxon>
        <taxon>Streptophyta</taxon>
        <taxon>Embryophyta</taxon>
        <taxon>Tracheophyta</taxon>
        <taxon>Spermatophyta</taxon>
        <taxon>Magnoliopsida</taxon>
        <taxon>Liliopsida</taxon>
        <taxon>Poales</taxon>
        <taxon>Poaceae</taxon>
        <taxon>BOP clade</taxon>
        <taxon>Oryzoideae</taxon>
        <taxon>Oryzeae</taxon>
        <taxon>Zizaniinae</taxon>
        <taxon>Zizania</taxon>
    </lineage>
</organism>
<gene>
    <name evidence="2" type="ORF">GUJ93_ZPchr0009g1949</name>
</gene>
<feature type="region of interest" description="Disordered" evidence="1">
    <location>
        <begin position="56"/>
        <end position="76"/>
    </location>
</feature>
<dbReference type="AlphaFoldDB" id="A0A8J5UXH7"/>
<name>A0A8J5UXH7_ZIZPA</name>
<sequence length="98" mass="10443">MKALGGGRVPGGRGFGRLVSKVSGQRSSRWRGLALSNEDIANALRDELQLALDTQAHFGKKEEEEEAGTSTSTERLRAPRCKGCGAAAAMAVLLWVCQ</sequence>
<reference evidence="2" key="2">
    <citation type="submission" date="2021-02" db="EMBL/GenBank/DDBJ databases">
        <authorList>
            <person name="Kimball J.A."/>
            <person name="Haas M.W."/>
            <person name="Macchietto M."/>
            <person name="Kono T."/>
            <person name="Duquette J."/>
            <person name="Shao M."/>
        </authorList>
    </citation>
    <scope>NUCLEOTIDE SEQUENCE</scope>
    <source>
        <tissue evidence="2">Fresh leaf tissue</tissue>
    </source>
</reference>
<accession>A0A8J5UXH7</accession>
<proteinExistence type="predicted"/>
<evidence type="ECO:0000256" key="1">
    <source>
        <dbReference type="SAM" id="MobiDB-lite"/>
    </source>
</evidence>
<protein>
    <submittedName>
        <fullName evidence="2">Uncharacterized protein</fullName>
    </submittedName>
</protein>
<keyword evidence="3" id="KW-1185">Reference proteome</keyword>
<dbReference type="EMBL" id="JAAALK010000289">
    <property type="protein sequence ID" value="KAG8048482.1"/>
    <property type="molecule type" value="Genomic_DNA"/>
</dbReference>
<evidence type="ECO:0000313" key="2">
    <source>
        <dbReference type="EMBL" id="KAG8048482.1"/>
    </source>
</evidence>
<dbReference type="Proteomes" id="UP000729402">
    <property type="component" value="Unassembled WGS sequence"/>
</dbReference>
<evidence type="ECO:0000313" key="3">
    <source>
        <dbReference type="Proteomes" id="UP000729402"/>
    </source>
</evidence>
<comment type="caution">
    <text evidence="2">The sequence shown here is derived from an EMBL/GenBank/DDBJ whole genome shotgun (WGS) entry which is preliminary data.</text>
</comment>